<evidence type="ECO:0000256" key="2">
    <source>
        <dbReference type="ARBA" id="ARBA00005684"/>
    </source>
</evidence>
<keyword evidence="7 10" id="KW-0119">Carbohydrate metabolism</keyword>
<evidence type="ECO:0000313" key="12">
    <source>
        <dbReference type="EMBL" id="GAA5144099.1"/>
    </source>
</evidence>
<evidence type="ECO:0000256" key="11">
    <source>
        <dbReference type="SAM" id="MobiDB-lite"/>
    </source>
</evidence>
<evidence type="ECO:0000256" key="10">
    <source>
        <dbReference type="RuleBase" id="RU361207"/>
    </source>
</evidence>
<dbReference type="SUPFAM" id="SSF51445">
    <property type="entry name" value="(Trans)glycosidases"/>
    <property type="match status" value="1"/>
</dbReference>
<keyword evidence="5 10" id="KW-0328">Glycosyltransferase</keyword>
<proteinExistence type="inferred from homology"/>
<accession>A0ABP9PDK5</accession>
<gene>
    <name evidence="12" type="primary">malQ</name>
    <name evidence="12" type="ORF">GCM10023340_11090</name>
</gene>
<dbReference type="EC" id="2.4.1.25" evidence="3 10"/>
<dbReference type="Pfam" id="PF02446">
    <property type="entry name" value="Glyco_hydro_77"/>
    <property type="match status" value="1"/>
</dbReference>
<evidence type="ECO:0000256" key="1">
    <source>
        <dbReference type="ARBA" id="ARBA00000439"/>
    </source>
</evidence>
<comment type="catalytic activity">
    <reaction evidence="1 10">
        <text>Transfers a segment of a (1-&gt;4)-alpha-D-glucan to a new position in an acceptor, which may be glucose or a (1-&gt;4)-alpha-D-glucan.</text>
        <dbReference type="EC" id="2.4.1.25"/>
    </reaction>
</comment>
<organism evidence="12 13">
    <name type="scientific">Nocardioides marinquilinus</name>
    <dbReference type="NCBI Taxonomy" id="1210400"/>
    <lineage>
        <taxon>Bacteria</taxon>
        <taxon>Bacillati</taxon>
        <taxon>Actinomycetota</taxon>
        <taxon>Actinomycetes</taxon>
        <taxon>Propionibacteriales</taxon>
        <taxon>Nocardioidaceae</taxon>
        <taxon>Nocardioides</taxon>
    </lineage>
</organism>
<keyword evidence="6 10" id="KW-0808">Transferase</keyword>
<dbReference type="PANTHER" id="PTHR32438">
    <property type="entry name" value="4-ALPHA-GLUCANOTRANSFERASE DPE1, CHLOROPLASTIC/AMYLOPLASTIC"/>
    <property type="match status" value="1"/>
</dbReference>
<keyword evidence="13" id="KW-1185">Reference proteome</keyword>
<dbReference type="EMBL" id="BAABKG010000001">
    <property type="protein sequence ID" value="GAA5144099.1"/>
    <property type="molecule type" value="Genomic_DNA"/>
</dbReference>
<evidence type="ECO:0000256" key="4">
    <source>
        <dbReference type="ARBA" id="ARBA00020295"/>
    </source>
</evidence>
<feature type="region of interest" description="Disordered" evidence="11">
    <location>
        <begin position="1"/>
        <end position="53"/>
    </location>
</feature>
<comment type="caution">
    <text evidence="12">The sequence shown here is derived from an EMBL/GenBank/DDBJ whole genome shotgun (WGS) entry which is preliminary data.</text>
</comment>
<protein>
    <recommendedName>
        <fullName evidence="4 10">4-alpha-glucanotransferase</fullName>
        <ecNumber evidence="3 10">2.4.1.25</ecNumber>
    </recommendedName>
    <alternativeName>
        <fullName evidence="8 10">Amylomaltase</fullName>
    </alternativeName>
    <alternativeName>
        <fullName evidence="9 10">Disproportionating enzyme</fullName>
    </alternativeName>
</protein>
<name>A0ABP9PDK5_9ACTN</name>
<evidence type="ECO:0000313" key="13">
    <source>
        <dbReference type="Proteomes" id="UP001500221"/>
    </source>
</evidence>
<comment type="similarity">
    <text evidence="2 10">Belongs to the disproportionating enzyme family.</text>
</comment>
<evidence type="ECO:0000256" key="3">
    <source>
        <dbReference type="ARBA" id="ARBA00012560"/>
    </source>
</evidence>
<dbReference type="RefSeq" id="WP_345455351.1">
    <property type="nucleotide sequence ID" value="NZ_BAABKG010000001.1"/>
</dbReference>
<dbReference type="InterPro" id="IPR003385">
    <property type="entry name" value="Glyco_hydro_77"/>
</dbReference>
<evidence type="ECO:0000256" key="6">
    <source>
        <dbReference type="ARBA" id="ARBA00022679"/>
    </source>
</evidence>
<dbReference type="InterPro" id="IPR017853">
    <property type="entry name" value="GH"/>
</dbReference>
<dbReference type="PANTHER" id="PTHR32438:SF5">
    <property type="entry name" value="4-ALPHA-GLUCANOTRANSFERASE DPE1, CHLOROPLASTIC_AMYLOPLASTIC"/>
    <property type="match status" value="1"/>
</dbReference>
<evidence type="ECO:0000256" key="9">
    <source>
        <dbReference type="ARBA" id="ARBA00031501"/>
    </source>
</evidence>
<dbReference type="Gene3D" id="3.20.20.80">
    <property type="entry name" value="Glycosidases"/>
    <property type="match status" value="1"/>
</dbReference>
<evidence type="ECO:0000256" key="5">
    <source>
        <dbReference type="ARBA" id="ARBA00022676"/>
    </source>
</evidence>
<dbReference type="Proteomes" id="UP001500221">
    <property type="component" value="Unassembled WGS sequence"/>
</dbReference>
<feature type="compositionally biased region" description="Basic and acidic residues" evidence="11">
    <location>
        <begin position="17"/>
        <end position="33"/>
    </location>
</feature>
<evidence type="ECO:0000256" key="7">
    <source>
        <dbReference type="ARBA" id="ARBA00023277"/>
    </source>
</evidence>
<reference evidence="13" key="1">
    <citation type="journal article" date="2019" name="Int. J. Syst. Evol. Microbiol.">
        <title>The Global Catalogue of Microorganisms (GCM) 10K type strain sequencing project: providing services to taxonomists for standard genome sequencing and annotation.</title>
        <authorList>
            <consortium name="The Broad Institute Genomics Platform"/>
            <consortium name="The Broad Institute Genome Sequencing Center for Infectious Disease"/>
            <person name="Wu L."/>
            <person name="Ma J."/>
        </authorList>
    </citation>
    <scope>NUCLEOTIDE SEQUENCE [LARGE SCALE GENOMIC DNA]</scope>
    <source>
        <strain evidence="13">JCM 18459</strain>
    </source>
</reference>
<dbReference type="NCBIfam" id="TIGR00217">
    <property type="entry name" value="malQ"/>
    <property type="match status" value="1"/>
</dbReference>
<evidence type="ECO:0000256" key="8">
    <source>
        <dbReference type="ARBA" id="ARBA00031423"/>
    </source>
</evidence>
<sequence>MIDEYGVQSSWLDSDDQPQHATDETVRRVRELAGRPPADLADTGPVVTRPGRATGLRGEVTCEDGSRFTLDDVVPDDAPLGYHALTTAAGTTRRLVVSPGRCFVPERQSWGWAVQLYAALSSGSAGIGDLADLRTLREWTEAAGGGFLVVNPLHAVAPVTPVESSPYLPATRRFRNPLYLRVDGAAPHRPDVIDRDAVWAEKLGLLRRRFDAEASRPDAAFTAWRAEQGEALERFATWSVLCEEHGGDWRAWPEALRDPASSAVAEAVATRQDDVAFHAWLQWLLAEQLREATGDLTVIQDLPIGVSGGGADAWARQDVLAIGATVGAPPDALNTVGQDWSSPPFVPWRLQAADYEPFVQSVRATIAGAGGLRIDHVMGLFRLWWIPEGSAATDGCYVRYPSDDLLDIVCLESHRAGAVVVGEDLGTVEDGVREALAERGILGYRVLWFEDDEPETWPAGSLAAVTTHDLPTVPGLVTGSDVDDVLAASDMTPDDVRAGRASMLEQLARAGATPADGVDAAVAKVYARLGGAPSLLLALAIEDALGQERRPNVPGTDHTQRDNWSLPLPVPVDRLEEAPGPAAVVAAVTAHRQG</sequence>